<keyword evidence="16" id="KW-0496">Mitochondrion</keyword>
<dbReference type="PROSITE" id="PS00643">
    <property type="entry name" value="COMPLEX1_75K_3"/>
    <property type="match status" value="1"/>
</dbReference>
<dbReference type="PANTHER" id="PTHR43105">
    <property type="entry name" value="RESPIRATORY NITRATE REDUCTASE"/>
    <property type="match status" value="1"/>
</dbReference>
<evidence type="ECO:0000313" key="16">
    <source>
        <dbReference type="EMBL" id="QDA21770.1"/>
    </source>
</evidence>
<keyword evidence="6" id="KW-0479">Metal-binding</keyword>
<dbReference type="InterPro" id="IPR006656">
    <property type="entry name" value="Mopterin_OxRdtase"/>
</dbReference>
<dbReference type="InterPro" id="IPR019574">
    <property type="entry name" value="NADH_UbQ_OxRdtase_Gsu_4Fe4S-bd"/>
</dbReference>
<evidence type="ECO:0000256" key="9">
    <source>
        <dbReference type="ARBA" id="ARBA00023014"/>
    </source>
</evidence>
<dbReference type="Pfam" id="PF00384">
    <property type="entry name" value="Molybdopterin"/>
    <property type="match status" value="1"/>
</dbReference>
<organism evidence="16">
    <name type="scientific">Proschkinia sp. SZCZR1824</name>
    <dbReference type="NCBI Taxonomy" id="2588390"/>
    <lineage>
        <taxon>Eukaryota</taxon>
        <taxon>Sar</taxon>
        <taxon>Stramenopiles</taxon>
        <taxon>Ochrophyta</taxon>
        <taxon>Bacillariophyta</taxon>
        <taxon>Bacillariophyceae</taxon>
        <taxon>Bacillariophycidae</taxon>
        <taxon>Naviculales</taxon>
        <taxon>Proschkiniaceae</taxon>
        <taxon>Proschkinia</taxon>
    </lineage>
</organism>
<evidence type="ECO:0000256" key="12">
    <source>
        <dbReference type="ARBA" id="ARBA00031750"/>
    </source>
</evidence>
<accession>A0A4Y5SE21</accession>
<keyword evidence="4" id="KW-0004">4Fe-4S</keyword>
<dbReference type="GO" id="GO:0016020">
    <property type="term" value="C:membrane"/>
    <property type="evidence" value="ECO:0007669"/>
    <property type="project" value="UniProtKB-SubCell"/>
</dbReference>
<evidence type="ECO:0000256" key="3">
    <source>
        <dbReference type="ARBA" id="ARBA00005404"/>
    </source>
</evidence>
<dbReference type="PROSITE" id="PS51839">
    <property type="entry name" value="4FE4S_HC3"/>
    <property type="match status" value="1"/>
</dbReference>
<dbReference type="SMART" id="SM00929">
    <property type="entry name" value="NADH-G_4Fe-4S_3"/>
    <property type="match status" value="1"/>
</dbReference>
<keyword evidence="11" id="KW-0472">Membrane</keyword>
<evidence type="ECO:0000256" key="11">
    <source>
        <dbReference type="ARBA" id="ARBA00023136"/>
    </source>
</evidence>
<dbReference type="EMBL" id="MH800316">
    <property type="protein sequence ID" value="QDA21770.1"/>
    <property type="molecule type" value="Genomic_DNA"/>
</dbReference>
<dbReference type="Pfam" id="PF22117">
    <property type="entry name" value="Fer4_Nqo3"/>
    <property type="match status" value="1"/>
</dbReference>
<dbReference type="SUPFAM" id="SSF54292">
    <property type="entry name" value="2Fe-2S ferredoxin-like"/>
    <property type="match status" value="1"/>
</dbReference>
<dbReference type="Gene3D" id="3.10.20.740">
    <property type="match status" value="1"/>
</dbReference>
<keyword evidence="9" id="KW-0411">Iron-sulfur</keyword>
<evidence type="ECO:0000256" key="6">
    <source>
        <dbReference type="ARBA" id="ARBA00022723"/>
    </source>
</evidence>
<evidence type="ECO:0000256" key="13">
    <source>
        <dbReference type="ARBA" id="ARBA00034078"/>
    </source>
</evidence>
<keyword evidence="5" id="KW-0001">2Fe-2S</keyword>
<evidence type="ECO:0000256" key="7">
    <source>
        <dbReference type="ARBA" id="ARBA00022967"/>
    </source>
</evidence>
<comment type="cofactor">
    <cofactor evidence="13">
        <name>[2Fe-2S] cluster</name>
        <dbReference type="ChEBI" id="CHEBI:190135"/>
    </cofactor>
</comment>
<dbReference type="PANTHER" id="PTHR43105:SF13">
    <property type="entry name" value="NADH-UBIQUINONE OXIDOREDUCTASE 75 KDA SUBUNIT, MITOCHONDRIAL"/>
    <property type="match status" value="1"/>
</dbReference>
<dbReference type="GO" id="GO:0051537">
    <property type="term" value="F:2 iron, 2 sulfur cluster binding"/>
    <property type="evidence" value="ECO:0007669"/>
    <property type="project" value="UniProtKB-KW"/>
</dbReference>
<dbReference type="GO" id="GO:0016491">
    <property type="term" value="F:oxidoreductase activity"/>
    <property type="evidence" value="ECO:0007669"/>
    <property type="project" value="InterPro"/>
</dbReference>
<dbReference type="InterPro" id="IPR050123">
    <property type="entry name" value="Prok_molybdopt-oxidoreductase"/>
</dbReference>
<dbReference type="Gene3D" id="3.30.70.20">
    <property type="match status" value="1"/>
</dbReference>
<feature type="domain" description="4Fe-4S His(Cys)3-ligated-type" evidence="15">
    <location>
        <begin position="71"/>
        <end position="110"/>
    </location>
</feature>
<keyword evidence="8" id="KW-0408">Iron</keyword>
<dbReference type="InterPro" id="IPR054351">
    <property type="entry name" value="NADH_UbQ_OxRdtase_ferredoxin"/>
</dbReference>
<dbReference type="GO" id="GO:0042773">
    <property type="term" value="P:ATP synthesis coupled electron transport"/>
    <property type="evidence" value="ECO:0007669"/>
    <property type="project" value="InterPro"/>
</dbReference>
<dbReference type="FunFam" id="3.10.20.740:FF:000004">
    <property type="entry name" value="NADH-quinone oxidoreductase"/>
    <property type="match status" value="1"/>
</dbReference>
<proteinExistence type="inferred from homology"/>
<dbReference type="FunFam" id="3.30.70.20:FF:000002">
    <property type="entry name" value="NADH-ubiquinone oxidoreductase 75 kDa subunit"/>
    <property type="match status" value="1"/>
</dbReference>
<dbReference type="Pfam" id="PF13510">
    <property type="entry name" value="Fer2_4"/>
    <property type="match status" value="1"/>
</dbReference>
<comment type="subcellular location">
    <subcellularLocation>
        <location evidence="2">Membrane</location>
    </subcellularLocation>
</comment>
<geneLocation type="mitochondrion" evidence="16"/>
<comment type="cofactor">
    <cofactor evidence="1">
        <name>[4Fe-4S] cluster</name>
        <dbReference type="ChEBI" id="CHEBI:49883"/>
    </cofactor>
</comment>
<evidence type="ECO:0000256" key="4">
    <source>
        <dbReference type="ARBA" id="ARBA00022485"/>
    </source>
</evidence>
<comment type="similarity">
    <text evidence="3">Belongs to the complex I 75 kDa subunit family.</text>
</comment>
<dbReference type="InterPro" id="IPR036010">
    <property type="entry name" value="2Fe-2S_ferredoxin-like_sf"/>
</dbReference>
<evidence type="ECO:0000256" key="10">
    <source>
        <dbReference type="ARBA" id="ARBA00023027"/>
    </source>
</evidence>
<evidence type="ECO:0000259" key="15">
    <source>
        <dbReference type="PROSITE" id="PS51839"/>
    </source>
</evidence>
<dbReference type="SUPFAM" id="SSF54862">
    <property type="entry name" value="4Fe-4S ferredoxins"/>
    <property type="match status" value="1"/>
</dbReference>
<dbReference type="GO" id="GO:0051539">
    <property type="term" value="F:4 iron, 4 sulfur cluster binding"/>
    <property type="evidence" value="ECO:0007669"/>
    <property type="project" value="UniProtKB-KW"/>
</dbReference>
<evidence type="ECO:0000256" key="5">
    <source>
        <dbReference type="ARBA" id="ARBA00022714"/>
    </source>
</evidence>
<evidence type="ECO:0000256" key="14">
    <source>
        <dbReference type="ARBA" id="ARBA00065822"/>
    </source>
</evidence>
<dbReference type="AlphaFoldDB" id="A0A4Y5SE21"/>
<sequence length="533" mass="61088">MKINNKVSLIAYLIANGISIPHYCYHNELSISGNCRVCLVELENSMKPVVSCATNASVVLHNTNIYHDSALVKKARENILEFLLLNHPLDCPICDQGGDCDLQDQSMFFGFTKRRFYKFKRVVSDKNLGPIVKTVMTRCIHCTRCVRFIKEIAGVEELGMFGRGYKSEIGTYVNIALSSELSGNIIDICPVGNFTTKEYMLGSLIDLTFPLSFLGSNLSLLKNILEGNNLICQEFRSSKAPLLIYNYELLKRNDNAVTSEITKLLKHINTLNKIWNQPNVLSPSISEATTQSIGIFSTIKSSDLKNFSSFYLFNVSLNNIPNLNKLTELKFLNHFTKMTTNNKLFINQSQYEHLELLNKIGFSEKDLLKSNNYMFIPSSTFYETEETFLNTEGLLKRTMKLIFKKQTKSNWQILRKAFKALTNNHNVFLNFNKKIISCNFKKLLNFKTYIYFQYQATHTLTNISSYLSVCNKSFVLLNNCSSFKSPQFKIKLTKLKYWLDDFFSGGKDEYSHKSLLLSKCSKVVRTKTSNFLF</sequence>
<dbReference type="InterPro" id="IPR000283">
    <property type="entry name" value="NADH_UbQ_OxRdtase_75kDa_su_CS"/>
</dbReference>
<keyword evidence="7" id="KW-1278">Translocase</keyword>
<dbReference type="GO" id="GO:0046872">
    <property type="term" value="F:metal ion binding"/>
    <property type="evidence" value="ECO:0007669"/>
    <property type="project" value="UniProtKB-KW"/>
</dbReference>
<dbReference type="GO" id="GO:0008137">
    <property type="term" value="F:NADH dehydrogenase (ubiquinone) activity"/>
    <property type="evidence" value="ECO:0007669"/>
    <property type="project" value="InterPro"/>
</dbReference>
<evidence type="ECO:0000256" key="8">
    <source>
        <dbReference type="ARBA" id="ARBA00023004"/>
    </source>
</evidence>
<dbReference type="PROSITE" id="PS00642">
    <property type="entry name" value="COMPLEX1_75K_2"/>
    <property type="match status" value="1"/>
</dbReference>
<dbReference type="Pfam" id="PF10588">
    <property type="entry name" value="NADH-G_4Fe-4S_3"/>
    <property type="match status" value="1"/>
</dbReference>
<protein>
    <recommendedName>
        <fullName evidence="12">Complex I-75kD</fullName>
    </recommendedName>
</protein>
<dbReference type="InterPro" id="IPR001041">
    <property type="entry name" value="2Fe-2S_ferredoxin-type"/>
</dbReference>
<dbReference type="CDD" id="cd00207">
    <property type="entry name" value="fer2"/>
    <property type="match status" value="1"/>
</dbReference>
<comment type="subunit">
    <text evidence="14">Complex I is composed of about 45 different subunits.</text>
</comment>
<evidence type="ECO:0000256" key="1">
    <source>
        <dbReference type="ARBA" id="ARBA00001966"/>
    </source>
</evidence>
<keyword evidence="10" id="KW-0520">NAD</keyword>
<dbReference type="PROSITE" id="PS00641">
    <property type="entry name" value="COMPLEX1_75K_1"/>
    <property type="match status" value="1"/>
</dbReference>
<gene>
    <name evidence="16" type="primary">nad11</name>
</gene>
<reference evidence="16" key="1">
    <citation type="journal article" date="2019" name="Mitochondrial DNA Part B Resour">
        <title>Complete mitochondrial genome of a rare diatom (Bacillariophyta) Proschkinia and its phylogenetic and taxonomic implications.</title>
        <authorList>
            <person name="Gastineau R."/>
            <person name="Kim S.-Y."/>
            <person name="Lemieux C."/>
            <person name="Turmel M."/>
            <person name="Witkowski A."/>
            <person name="Park J.-G."/>
            <person name="Kim B.-S."/>
            <person name="Mann D.G."/>
            <person name="Theriot E.C."/>
        </authorList>
    </citation>
    <scope>NUCLEOTIDE SEQUENCE</scope>
</reference>
<name>A0A4Y5SE21_9STRA</name>
<evidence type="ECO:0000256" key="2">
    <source>
        <dbReference type="ARBA" id="ARBA00004370"/>
    </source>
</evidence>